<organism evidence="2 3">
    <name type="scientific">Purpureocillium lilacinum</name>
    <name type="common">Paecilomyces lilacinus</name>
    <dbReference type="NCBI Taxonomy" id="33203"/>
    <lineage>
        <taxon>Eukaryota</taxon>
        <taxon>Fungi</taxon>
        <taxon>Dikarya</taxon>
        <taxon>Ascomycota</taxon>
        <taxon>Pezizomycotina</taxon>
        <taxon>Sordariomycetes</taxon>
        <taxon>Hypocreomycetidae</taxon>
        <taxon>Hypocreales</taxon>
        <taxon>Ophiocordycipitaceae</taxon>
        <taxon>Purpureocillium</taxon>
    </lineage>
</organism>
<evidence type="ECO:0000313" key="3">
    <source>
        <dbReference type="Proteomes" id="UP000078240"/>
    </source>
</evidence>
<feature type="region of interest" description="Disordered" evidence="1">
    <location>
        <begin position="55"/>
        <end position="103"/>
    </location>
</feature>
<dbReference type="AlphaFoldDB" id="A0A179GFG7"/>
<comment type="caution">
    <text evidence="2">The sequence shown here is derived from an EMBL/GenBank/DDBJ whole genome shotgun (WGS) entry which is preliminary data.</text>
</comment>
<protein>
    <submittedName>
        <fullName evidence="2">Uncharacterized protein</fullName>
    </submittedName>
</protein>
<sequence length="132" mass="14491">MTDPIPAGAIRRYLLYCTLRPWSRSACYPALSVALTRFPRPALLRPCARFESGPDRARAAATSSRSVLPPQGPGKPGRIASRVPRTPHALVAPGGTRRPLSPVDPSAWLPVTSTSSSSWPWLRVFLHSRIRR</sequence>
<accession>A0A179GFG7</accession>
<evidence type="ECO:0000256" key="1">
    <source>
        <dbReference type="SAM" id="MobiDB-lite"/>
    </source>
</evidence>
<gene>
    <name evidence="2" type="ORF">VFPBJ_08628</name>
</gene>
<reference evidence="2 3" key="1">
    <citation type="submission" date="2016-01" db="EMBL/GenBank/DDBJ databases">
        <title>Biosynthesis of antibiotic leucinostatins and their inhibition on Phytophthora in bio-control Purpureocillium lilacinum.</title>
        <authorList>
            <person name="Wang G."/>
            <person name="Liu Z."/>
            <person name="Lin R."/>
            <person name="Li E."/>
            <person name="Mao Z."/>
            <person name="Ling J."/>
            <person name="Yin W."/>
            <person name="Xie B."/>
        </authorList>
    </citation>
    <scope>NUCLEOTIDE SEQUENCE [LARGE SCALE GENOMIC DNA]</scope>
    <source>
        <strain evidence="2">PLBJ-1</strain>
    </source>
</reference>
<proteinExistence type="predicted"/>
<dbReference type="Proteomes" id="UP000078240">
    <property type="component" value="Unassembled WGS sequence"/>
</dbReference>
<evidence type="ECO:0000313" key="2">
    <source>
        <dbReference type="EMBL" id="OAQ76268.1"/>
    </source>
</evidence>
<name>A0A179GFG7_PURLI</name>
<dbReference type="EMBL" id="LSBH01000007">
    <property type="protein sequence ID" value="OAQ76268.1"/>
    <property type="molecule type" value="Genomic_DNA"/>
</dbReference>